<protein>
    <submittedName>
        <fullName evidence="2">Uncharacterized protein</fullName>
    </submittedName>
</protein>
<dbReference type="EMBL" id="KZ346819">
    <property type="protein sequence ID" value="PIO69009.1"/>
    <property type="molecule type" value="Genomic_DNA"/>
</dbReference>
<evidence type="ECO:0000313" key="3">
    <source>
        <dbReference type="Proteomes" id="UP000230423"/>
    </source>
</evidence>
<feature type="compositionally biased region" description="Polar residues" evidence="1">
    <location>
        <begin position="14"/>
        <end position="24"/>
    </location>
</feature>
<proteinExistence type="predicted"/>
<evidence type="ECO:0000256" key="1">
    <source>
        <dbReference type="SAM" id="MobiDB-lite"/>
    </source>
</evidence>
<dbReference type="AlphaFoldDB" id="A0A2G9UFI5"/>
<accession>A0A2G9UFI5</accession>
<sequence length="68" mass="7185">MALVKRGAEKRGISQMTGGTTSPARLSGTAIKTVNGKKSPYVDAILCHGDVLNAMILTELCNVKPNEQ</sequence>
<keyword evidence="3" id="KW-1185">Reference proteome</keyword>
<organism evidence="2 3">
    <name type="scientific">Teladorsagia circumcincta</name>
    <name type="common">Brown stomach worm</name>
    <name type="synonym">Ostertagia circumcincta</name>
    <dbReference type="NCBI Taxonomy" id="45464"/>
    <lineage>
        <taxon>Eukaryota</taxon>
        <taxon>Metazoa</taxon>
        <taxon>Ecdysozoa</taxon>
        <taxon>Nematoda</taxon>
        <taxon>Chromadorea</taxon>
        <taxon>Rhabditida</taxon>
        <taxon>Rhabditina</taxon>
        <taxon>Rhabditomorpha</taxon>
        <taxon>Strongyloidea</taxon>
        <taxon>Trichostrongylidae</taxon>
        <taxon>Teladorsagia</taxon>
    </lineage>
</organism>
<evidence type="ECO:0000313" key="2">
    <source>
        <dbReference type="EMBL" id="PIO69009.1"/>
    </source>
</evidence>
<name>A0A2G9UFI5_TELCI</name>
<feature type="compositionally biased region" description="Basic and acidic residues" evidence="1">
    <location>
        <begin position="1"/>
        <end position="12"/>
    </location>
</feature>
<feature type="region of interest" description="Disordered" evidence="1">
    <location>
        <begin position="1"/>
        <end position="28"/>
    </location>
</feature>
<dbReference type="Proteomes" id="UP000230423">
    <property type="component" value="Unassembled WGS sequence"/>
</dbReference>
<gene>
    <name evidence="2" type="ORF">TELCIR_09190</name>
</gene>
<reference evidence="2 3" key="1">
    <citation type="submission" date="2015-09" db="EMBL/GenBank/DDBJ databases">
        <title>Draft genome of the parasitic nematode Teladorsagia circumcincta isolate WARC Sus (inbred).</title>
        <authorList>
            <person name="Mitreva M."/>
        </authorList>
    </citation>
    <scope>NUCLEOTIDE SEQUENCE [LARGE SCALE GENOMIC DNA]</scope>
    <source>
        <strain evidence="2 3">S</strain>
    </source>
</reference>